<sequence length="160" mass="17682">MSEPQTGRPGPYAPRRYRFAGLWQTAGWRLKAYGIEADEAAAPLGPAVLAAARRAVDAHIAASGSDEGFERLGFVIVHRGEEGLWLPVFWWHGDILCSRLFRADPHTEEPVFAPVTEPFVACVWELVVVQHETAAWAGTLMGTDPEPTRYLARILPDGVY</sequence>
<keyword evidence="2" id="KW-1185">Reference proteome</keyword>
<protein>
    <submittedName>
        <fullName evidence="1">Uncharacterized protein</fullName>
    </submittedName>
</protein>
<dbReference type="Proteomes" id="UP000219621">
    <property type="component" value="Unassembled WGS sequence"/>
</dbReference>
<proteinExistence type="predicted"/>
<evidence type="ECO:0000313" key="2">
    <source>
        <dbReference type="Proteomes" id="UP000219621"/>
    </source>
</evidence>
<dbReference type="OrthoDB" id="8081243at2"/>
<organism evidence="1 2">
    <name type="scientific">Caenispirillum bisanense</name>
    <dbReference type="NCBI Taxonomy" id="414052"/>
    <lineage>
        <taxon>Bacteria</taxon>
        <taxon>Pseudomonadati</taxon>
        <taxon>Pseudomonadota</taxon>
        <taxon>Alphaproteobacteria</taxon>
        <taxon>Rhodospirillales</taxon>
        <taxon>Novispirillaceae</taxon>
        <taxon>Caenispirillum</taxon>
    </lineage>
</organism>
<evidence type="ECO:0000313" key="1">
    <source>
        <dbReference type="EMBL" id="SOD95901.1"/>
    </source>
</evidence>
<name>A0A286GK43_9PROT</name>
<gene>
    <name evidence="1" type="ORF">SAMN05421508_10553</name>
</gene>
<reference evidence="1 2" key="1">
    <citation type="submission" date="2017-09" db="EMBL/GenBank/DDBJ databases">
        <authorList>
            <person name="Ehlers B."/>
            <person name="Leendertz F.H."/>
        </authorList>
    </citation>
    <scope>NUCLEOTIDE SEQUENCE [LARGE SCALE GENOMIC DNA]</scope>
    <source>
        <strain evidence="1 2">USBA 140</strain>
    </source>
</reference>
<dbReference type="RefSeq" id="WP_097279439.1">
    <property type="nucleotide sequence ID" value="NZ_OCNJ01000005.1"/>
</dbReference>
<dbReference type="AlphaFoldDB" id="A0A286GK43"/>
<dbReference type="EMBL" id="OCNJ01000005">
    <property type="protein sequence ID" value="SOD95901.1"/>
    <property type="molecule type" value="Genomic_DNA"/>
</dbReference>
<accession>A0A286GK43</accession>